<dbReference type="VEuPathDB" id="FungiDB:SPRG_04742"/>
<evidence type="ECO:0000313" key="3">
    <source>
        <dbReference type="Proteomes" id="UP000030745"/>
    </source>
</evidence>
<dbReference type="AlphaFoldDB" id="A0A067CWE2"/>
<protein>
    <submittedName>
        <fullName evidence="2">Uncharacterized protein</fullName>
    </submittedName>
</protein>
<dbReference type="EMBL" id="KK583200">
    <property type="protein sequence ID" value="KDO30841.1"/>
    <property type="molecule type" value="Genomic_DNA"/>
</dbReference>
<keyword evidence="3" id="KW-1185">Reference proteome</keyword>
<gene>
    <name evidence="2" type="ORF">SPRG_04742</name>
</gene>
<feature type="compositionally biased region" description="Basic and acidic residues" evidence="1">
    <location>
        <begin position="1"/>
        <end position="13"/>
    </location>
</feature>
<name>A0A067CWE2_SAPPC</name>
<dbReference type="GeneID" id="24127173"/>
<proteinExistence type="predicted"/>
<organism evidence="2 3">
    <name type="scientific">Saprolegnia parasitica (strain CBS 223.65)</name>
    <dbReference type="NCBI Taxonomy" id="695850"/>
    <lineage>
        <taxon>Eukaryota</taxon>
        <taxon>Sar</taxon>
        <taxon>Stramenopiles</taxon>
        <taxon>Oomycota</taxon>
        <taxon>Saprolegniomycetes</taxon>
        <taxon>Saprolegniales</taxon>
        <taxon>Saprolegniaceae</taxon>
        <taxon>Saprolegnia</taxon>
    </lineage>
</organism>
<dbReference type="RefSeq" id="XP_012198538.1">
    <property type="nucleotide sequence ID" value="XM_012343148.1"/>
</dbReference>
<evidence type="ECO:0000256" key="1">
    <source>
        <dbReference type="SAM" id="MobiDB-lite"/>
    </source>
</evidence>
<evidence type="ECO:0000313" key="2">
    <source>
        <dbReference type="EMBL" id="KDO30841.1"/>
    </source>
</evidence>
<dbReference type="KEGG" id="spar:SPRG_04742"/>
<sequence length="85" mass="8901">MECVKQRENRSDPRGGGGGGRSWYATNGFNATPMLAMLTGKCAACPRRIADGWDNVAMTKNGTLCTVCGKVPPGAPPGGVSFQLR</sequence>
<accession>A0A067CWE2</accession>
<dbReference type="Proteomes" id="UP000030745">
    <property type="component" value="Unassembled WGS sequence"/>
</dbReference>
<feature type="region of interest" description="Disordered" evidence="1">
    <location>
        <begin position="1"/>
        <end position="22"/>
    </location>
</feature>
<reference evidence="2 3" key="1">
    <citation type="journal article" date="2013" name="PLoS Genet.">
        <title>Distinctive expansion of potential virulence genes in the genome of the oomycete fish pathogen Saprolegnia parasitica.</title>
        <authorList>
            <person name="Jiang R.H."/>
            <person name="de Bruijn I."/>
            <person name="Haas B.J."/>
            <person name="Belmonte R."/>
            <person name="Lobach L."/>
            <person name="Christie J."/>
            <person name="van den Ackerveken G."/>
            <person name="Bottin A."/>
            <person name="Bulone V."/>
            <person name="Diaz-Moreno S.M."/>
            <person name="Dumas B."/>
            <person name="Fan L."/>
            <person name="Gaulin E."/>
            <person name="Govers F."/>
            <person name="Grenville-Briggs L.J."/>
            <person name="Horner N.R."/>
            <person name="Levin J.Z."/>
            <person name="Mammella M."/>
            <person name="Meijer H.J."/>
            <person name="Morris P."/>
            <person name="Nusbaum C."/>
            <person name="Oome S."/>
            <person name="Phillips A.J."/>
            <person name="van Rooyen D."/>
            <person name="Rzeszutek E."/>
            <person name="Saraiva M."/>
            <person name="Secombes C.J."/>
            <person name="Seidl M.F."/>
            <person name="Snel B."/>
            <person name="Stassen J.H."/>
            <person name="Sykes S."/>
            <person name="Tripathy S."/>
            <person name="van den Berg H."/>
            <person name="Vega-Arreguin J.C."/>
            <person name="Wawra S."/>
            <person name="Young S.K."/>
            <person name="Zeng Q."/>
            <person name="Dieguez-Uribeondo J."/>
            <person name="Russ C."/>
            <person name="Tyler B.M."/>
            <person name="van West P."/>
        </authorList>
    </citation>
    <scope>NUCLEOTIDE SEQUENCE [LARGE SCALE GENOMIC DNA]</scope>
    <source>
        <strain evidence="2 3">CBS 223.65</strain>
    </source>
</reference>